<accession>V2ZB13</accession>
<feature type="transmembrane region" description="Helical" evidence="1">
    <location>
        <begin position="138"/>
        <end position="156"/>
    </location>
</feature>
<dbReference type="EMBL" id="ACIL03000005">
    <property type="protein sequence ID" value="ESL04095.1"/>
    <property type="molecule type" value="Genomic_DNA"/>
</dbReference>
<dbReference type="Proteomes" id="UP000018227">
    <property type="component" value="Unassembled WGS sequence"/>
</dbReference>
<dbReference type="OrthoDB" id="9781459at2"/>
<dbReference type="NCBIfam" id="TIGR02185">
    <property type="entry name" value="Trep_Strep"/>
    <property type="match status" value="1"/>
</dbReference>
<feature type="transmembrane region" description="Helical" evidence="1">
    <location>
        <begin position="62"/>
        <end position="81"/>
    </location>
</feature>
<keyword evidence="3" id="KW-1185">Reference proteome</keyword>
<dbReference type="InterPro" id="IPR011733">
    <property type="entry name" value="CHP02185_IM"/>
</dbReference>
<organism evidence="2 3">
    <name type="scientific">Catonella morbi ATCC 51271</name>
    <dbReference type="NCBI Taxonomy" id="592026"/>
    <lineage>
        <taxon>Bacteria</taxon>
        <taxon>Bacillati</taxon>
        <taxon>Bacillota</taxon>
        <taxon>Clostridia</taxon>
        <taxon>Lachnospirales</taxon>
        <taxon>Lachnospiraceae</taxon>
        <taxon>Catonella</taxon>
    </lineage>
</organism>
<feature type="transmembrane region" description="Helical" evidence="1">
    <location>
        <begin position="88"/>
        <end position="104"/>
    </location>
</feature>
<feature type="transmembrane region" description="Helical" evidence="1">
    <location>
        <begin position="35"/>
        <end position="56"/>
    </location>
</feature>
<sequence>MDCKKIYIIMKNLLTKGSNKMKKEVNQNRLNGKDLMNVGIFTAINVILGVVVAVAIGLTPIGFMMIPFVAAIIMGIPMMLYFTKIKKFGMILIFELVNGIVLLLTGMGPDALICGVVIGLIVEFIIKSGDYRSAKRAVFGYALLMLTSCANYIHWLNASAEWLNKNAATYGQDFMYTISGWLDYWWMFPAVILSAFIGGILGGLLGRAVLKKHFLRSGLV</sequence>
<evidence type="ECO:0000256" key="1">
    <source>
        <dbReference type="SAM" id="Phobius"/>
    </source>
</evidence>
<reference evidence="2 3" key="1">
    <citation type="submission" date="2013-06" db="EMBL/GenBank/DDBJ databases">
        <authorList>
            <person name="Weinstock G."/>
            <person name="Sodergren E."/>
            <person name="Clifton S."/>
            <person name="Fulton L."/>
            <person name="Fulton B."/>
            <person name="Courtney L."/>
            <person name="Fronick C."/>
            <person name="Harrison M."/>
            <person name="Strong C."/>
            <person name="Farmer C."/>
            <person name="Delahaunty K."/>
            <person name="Markovic C."/>
            <person name="Hall O."/>
            <person name="Minx P."/>
            <person name="Tomlinson C."/>
            <person name="Mitreva M."/>
            <person name="Nelson J."/>
            <person name="Hou S."/>
            <person name="Wollam A."/>
            <person name="Pepin K.H."/>
            <person name="Johnson M."/>
            <person name="Bhonagiri V."/>
            <person name="Nash W.E."/>
            <person name="Warren W."/>
            <person name="Chinwalla A."/>
            <person name="Mardis E.R."/>
            <person name="Wilson R.K."/>
        </authorList>
    </citation>
    <scope>NUCLEOTIDE SEQUENCE [LARGE SCALE GENOMIC DNA]</scope>
    <source>
        <strain evidence="2 3">ATCC 51271</strain>
    </source>
</reference>
<evidence type="ECO:0008006" key="4">
    <source>
        <dbReference type="Google" id="ProtNLM"/>
    </source>
</evidence>
<name>V2ZB13_9FIRM</name>
<dbReference type="AlphaFoldDB" id="V2ZB13"/>
<dbReference type="Pfam" id="PF09605">
    <property type="entry name" value="Trep_Strep"/>
    <property type="match status" value="1"/>
</dbReference>
<keyword evidence="1" id="KW-1133">Transmembrane helix</keyword>
<keyword evidence="1" id="KW-0472">Membrane</keyword>
<feature type="transmembrane region" description="Helical" evidence="1">
    <location>
        <begin position="110"/>
        <end position="126"/>
    </location>
</feature>
<keyword evidence="1" id="KW-0812">Transmembrane</keyword>
<feature type="transmembrane region" description="Helical" evidence="1">
    <location>
        <begin position="184"/>
        <end position="206"/>
    </location>
</feature>
<gene>
    <name evidence="2" type="ORF">GCWU0000282_000441</name>
</gene>
<dbReference type="HOGENOM" id="CLU_093450_1_0_9"/>
<dbReference type="STRING" id="592026.GCWU0000282_000441"/>
<evidence type="ECO:0000313" key="3">
    <source>
        <dbReference type="Proteomes" id="UP000018227"/>
    </source>
</evidence>
<dbReference type="eggNOG" id="ENOG502ZBND">
    <property type="taxonomic scope" value="Bacteria"/>
</dbReference>
<comment type="caution">
    <text evidence="2">The sequence shown here is derived from an EMBL/GenBank/DDBJ whole genome shotgun (WGS) entry which is preliminary data.</text>
</comment>
<evidence type="ECO:0000313" key="2">
    <source>
        <dbReference type="EMBL" id="ESL04095.1"/>
    </source>
</evidence>
<proteinExistence type="predicted"/>
<protein>
    <recommendedName>
        <fullName evidence="4">TIGR02185 family protein</fullName>
    </recommendedName>
</protein>